<feature type="active site" description="Nucleophile" evidence="4">
    <location>
        <position position="46"/>
    </location>
</feature>
<protein>
    <submittedName>
        <fullName evidence="6">Patatin</fullName>
    </submittedName>
</protein>
<evidence type="ECO:0000256" key="2">
    <source>
        <dbReference type="ARBA" id="ARBA00022963"/>
    </source>
</evidence>
<dbReference type="InterPro" id="IPR002641">
    <property type="entry name" value="PNPLA_dom"/>
</dbReference>
<dbReference type="InterPro" id="IPR050301">
    <property type="entry name" value="NTE"/>
</dbReference>
<dbReference type="PANTHER" id="PTHR14226">
    <property type="entry name" value="NEUROPATHY TARGET ESTERASE/SWISS CHEESE D.MELANOGASTER"/>
    <property type="match status" value="1"/>
</dbReference>
<dbReference type="SUPFAM" id="SSF52151">
    <property type="entry name" value="FabD/lysophospholipase-like"/>
    <property type="match status" value="1"/>
</dbReference>
<feature type="active site" description="Proton acceptor" evidence="4">
    <location>
        <position position="208"/>
    </location>
</feature>
<evidence type="ECO:0000313" key="7">
    <source>
        <dbReference type="Proteomes" id="UP000199169"/>
    </source>
</evidence>
<accession>A0A1A8XFP8</accession>
<dbReference type="InterPro" id="IPR016035">
    <property type="entry name" value="Acyl_Trfase/lysoPLipase"/>
</dbReference>
<name>A0A1A8XFP8_9PROT</name>
<dbReference type="Gene3D" id="3.40.1090.10">
    <property type="entry name" value="Cytosolic phospholipase A2 catalytic domain"/>
    <property type="match status" value="1"/>
</dbReference>
<evidence type="ECO:0000313" key="6">
    <source>
        <dbReference type="EMBL" id="SBT03536.1"/>
    </source>
</evidence>
<dbReference type="EMBL" id="FLQX01000009">
    <property type="protein sequence ID" value="SBT03536.1"/>
    <property type="molecule type" value="Genomic_DNA"/>
</dbReference>
<dbReference type="Proteomes" id="UP000199169">
    <property type="component" value="Unassembled WGS sequence"/>
</dbReference>
<dbReference type="Pfam" id="PF01734">
    <property type="entry name" value="Patatin"/>
    <property type="match status" value="1"/>
</dbReference>
<evidence type="ECO:0000256" key="4">
    <source>
        <dbReference type="PROSITE-ProRule" id="PRU01161"/>
    </source>
</evidence>
<evidence type="ECO:0000256" key="3">
    <source>
        <dbReference type="ARBA" id="ARBA00023098"/>
    </source>
</evidence>
<sequence>MENSKIALVLGGGGARAAYQVGVLVAIRELLGESTRNPFPILCGTSAGAVNAATLACYAHNFSAAVDALADVWRNMHASHIYRADPLGMGVAGARWLGALLVGWAIKRSPRSLLDNQPLRRLLERRLDFCNIDRSLAKGTIYAVSLTASGYGTGDSVSFFQAHPEVTSWRRAQRTGCRAQLTIDHLMASSAIPFIFPAVHLNREYFGDGSMRQLAPISPAIHLGAEKVMIIGVGQIGEAPQRQSSRRYPTLAQIAGHALASIFVDSLALDVERMERINRTLARIPVELREGGDEALRPVQSLIISPSERLDALAARHAGALPWAVRTLLRGLGAMNARGGALTSYLLFEEAYTGALIDLGYKDAMARRHEIEAFLEL</sequence>
<dbReference type="GO" id="GO:0016787">
    <property type="term" value="F:hydrolase activity"/>
    <property type="evidence" value="ECO:0007669"/>
    <property type="project" value="UniProtKB-UniRule"/>
</dbReference>
<organism evidence="6 7">
    <name type="scientific">Candidatus Accumulibacter aalborgensis</name>
    <dbReference type="NCBI Taxonomy" id="1860102"/>
    <lineage>
        <taxon>Bacteria</taxon>
        <taxon>Pseudomonadati</taxon>
        <taxon>Pseudomonadota</taxon>
        <taxon>Betaproteobacteria</taxon>
        <taxon>Candidatus Accumulibacter</taxon>
    </lineage>
</organism>
<reference evidence="6 7" key="1">
    <citation type="submission" date="2016-06" db="EMBL/GenBank/DDBJ databases">
        <authorList>
            <person name="Kjaerup R.B."/>
            <person name="Dalgaard T.S."/>
            <person name="Juul-Madsen H.R."/>
        </authorList>
    </citation>
    <scope>NUCLEOTIDE SEQUENCE [LARGE SCALE GENOMIC DNA]</scope>
    <source>
        <strain evidence="6">3</strain>
    </source>
</reference>
<dbReference type="PANTHER" id="PTHR14226:SF57">
    <property type="entry name" value="BLR7027 PROTEIN"/>
    <property type="match status" value="1"/>
</dbReference>
<dbReference type="STRING" id="1860102.ACCAA_1060004"/>
<dbReference type="PROSITE" id="PS51635">
    <property type="entry name" value="PNPLA"/>
    <property type="match status" value="1"/>
</dbReference>
<gene>
    <name evidence="6" type="ORF">ACCAA_1060004</name>
</gene>
<comment type="caution">
    <text evidence="4">Lacks conserved residue(s) required for the propagation of feature annotation.</text>
</comment>
<keyword evidence="1 4" id="KW-0378">Hydrolase</keyword>
<keyword evidence="3 4" id="KW-0443">Lipid metabolism</keyword>
<dbReference type="RefSeq" id="WP_186405504.1">
    <property type="nucleotide sequence ID" value="NZ_FLQX01000009.1"/>
</dbReference>
<dbReference type="AlphaFoldDB" id="A0A1A8XFP8"/>
<keyword evidence="7" id="KW-1185">Reference proteome</keyword>
<proteinExistence type="predicted"/>
<feature type="short sequence motif" description="GXSXG" evidence="4">
    <location>
        <begin position="44"/>
        <end position="48"/>
    </location>
</feature>
<keyword evidence="2 4" id="KW-0442">Lipid degradation</keyword>
<feature type="domain" description="PNPLA" evidence="5">
    <location>
        <begin position="8"/>
        <end position="221"/>
    </location>
</feature>
<evidence type="ECO:0000259" key="5">
    <source>
        <dbReference type="PROSITE" id="PS51635"/>
    </source>
</evidence>
<dbReference type="GO" id="GO:0016042">
    <property type="term" value="P:lipid catabolic process"/>
    <property type="evidence" value="ECO:0007669"/>
    <property type="project" value="UniProtKB-UniRule"/>
</dbReference>
<evidence type="ECO:0000256" key="1">
    <source>
        <dbReference type="ARBA" id="ARBA00022801"/>
    </source>
</evidence>